<reference evidence="1" key="1">
    <citation type="submission" date="2014-09" db="EMBL/GenBank/DDBJ databases">
        <authorList>
            <person name="Magalhaes I.L.F."/>
            <person name="Oliveira U."/>
            <person name="Santos F.R."/>
            <person name="Vidigal T.H.D.A."/>
            <person name="Brescovit A.D."/>
            <person name="Santos A.J."/>
        </authorList>
    </citation>
    <scope>NUCLEOTIDE SEQUENCE</scope>
    <source>
        <tissue evidence="1">Shoot tissue taken approximately 20 cm above the soil surface</tissue>
    </source>
</reference>
<name>A0A0A9BFJ3_ARUDO</name>
<dbReference type="EMBL" id="GBRH01236962">
    <property type="protein sequence ID" value="JAD60933.1"/>
    <property type="molecule type" value="Transcribed_RNA"/>
</dbReference>
<proteinExistence type="predicted"/>
<organism evidence="1">
    <name type="scientific">Arundo donax</name>
    <name type="common">Giant reed</name>
    <name type="synonym">Donax arundinaceus</name>
    <dbReference type="NCBI Taxonomy" id="35708"/>
    <lineage>
        <taxon>Eukaryota</taxon>
        <taxon>Viridiplantae</taxon>
        <taxon>Streptophyta</taxon>
        <taxon>Embryophyta</taxon>
        <taxon>Tracheophyta</taxon>
        <taxon>Spermatophyta</taxon>
        <taxon>Magnoliopsida</taxon>
        <taxon>Liliopsida</taxon>
        <taxon>Poales</taxon>
        <taxon>Poaceae</taxon>
        <taxon>PACMAD clade</taxon>
        <taxon>Arundinoideae</taxon>
        <taxon>Arundineae</taxon>
        <taxon>Arundo</taxon>
    </lineage>
</organism>
<reference evidence="1" key="2">
    <citation type="journal article" date="2015" name="Data Brief">
        <title>Shoot transcriptome of the giant reed, Arundo donax.</title>
        <authorList>
            <person name="Barrero R.A."/>
            <person name="Guerrero F.D."/>
            <person name="Moolhuijzen P."/>
            <person name="Goolsby J.A."/>
            <person name="Tidwell J."/>
            <person name="Bellgard S.E."/>
            <person name="Bellgard M.I."/>
        </authorList>
    </citation>
    <scope>NUCLEOTIDE SEQUENCE</scope>
    <source>
        <tissue evidence="1">Shoot tissue taken approximately 20 cm above the soil surface</tissue>
    </source>
</reference>
<evidence type="ECO:0000313" key="1">
    <source>
        <dbReference type="EMBL" id="JAD60933.1"/>
    </source>
</evidence>
<dbReference type="AlphaFoldDB" id="A0A0A9BFJ3"/>
<sequence length="36" mass="4206">MTWRSATNDQLLSLAICDLICHFSWYFRPLSCTGRV</sequence>
<protein>
    <submittedName>
        <fullName evidence="1">Uncharacterized protein</fullName>
    </submittedName>
</protein>
<accession>A0A0A9BFJ3</accession>